<comment type="catalytic activity">
    <reaction evidence="1">
        <text>ATP + protein L-histidine = ADP + protein N-phospho-L-histidine.</text>
        <dbReference type="EC" id="2.7.13.3"/>
    </reaction>
</comment>
<organism evidence="12 13">
    <name type="scientific">Crossiella equi</name>
    <dbReference type="NCBI Taxonomy" id="130796"/>
    <lineage>
        <taxon>Bacteria</taxon>
        <taxon>Bacillati</taxon>
        <taxon>Actinomycetota</taxon>
        <taxon>Actinomycetes</taxon>
        <taxon>Pseudonocardiales</taxon>
        <taxon>Pseudonocardiaceae</taxon>
        <taxon>Crossiella</taxon>
    </lineage>
</organism>
<keyword evidence="9" id="KW-0472">Membrane</keyword>
<dbReference type="InterPro" id="IPR050482">
    <property type="entry name" value="Sensor_HK_TwoCompSys"/>
</dbReference>
<evidence type="ECO:0000259" key="10">
    <source>
        <dbReference type="Pfam" id="PF02518"/>
    </source>
</evidence>
<keyword evidence="4" id="KW-0808">Transferase</keyword>
<evidence type="ECO:0000256" key="8">
    <source>
        <dbReference type="ARBA" id="ARBA00023012"/>
    </source>
</evidence>
<dbReference type="Gene3D" id="3.30.565.10">
    <property type="entry name" value="Histidine kinase-like ATPase, C-terminal domain"/>
    <property type="match status" value="1"/>
</dbReference>
<reference evidence="12 13" key="1">
    <citation type="submission" date="2021-03" db="EMBL/GenBank/DDBJ databases">
        <title>Sequencing the genomes of 1000 actinobacteria strains.</title>
        <authorList>
            <person name="Klenk H.-P."/>
        </authorList>
    </citation>
    <scope>NUCLEOTIDE SEQUENCE [LARGE SCALE GENOMIC DNA]</scope>
    <source>
        <strain evidence="12 13">DSM 44580</strain>
    </source>
</reference>
<feature type="transmembrane region" description="Helical" evidence="9">
    <location>
        <begin position="123"/>
        <end position="144"/>
    </location>
</feature>
<accession>A0ABS5A4C6</accession>
<dbReference type="Proteomes" id="UP001519363">
    <property type="component" value="Unassembled WGS sequence"/>
</dbReference>
<keyword evidence="5" id="KW-0547">Nucleotide-binding</keyword>
<feature type="domain" description="Signal transduction histidine kinase subgroup 3 dimerisation and phosphoacceptor" evidence="11">
    <location>
        <begin position="180"/>
        <end position="242"/>
    </location>
</feature>
<keyword evidence="9" id="KW-1133">Transmembrane helix</keyword>
<feature type="transmembrane region" description="Helical" evidence="9">
    <location>
        <begin position="65"/>
        <end position="86"/>
    </location>
</feature>
<evidence type="ECO:0000259" key="11">
    <source>
        <dbReference type="Pfam" id="PF07730"/>
    </source>
</evidence>
<dbReference type="PANTHER" id="PTHR24421">
    <property type="entry name" value="NITRATE/NITRITE SENSOR PROTEIN NARX-RELATED"/>
    <property type="match status" value="1"/>
</dbReference>
<gene>
    <name evidence="12" type="ORF">JOF53_000260</name>
</gene>
<feature type="transmembrane region" description="Helical" evidence="9">
    <location>
        <begin position="98"/>
        <end position="117"/>
    </location>
</feature>
<dbReference type="EC" id="2.7.13.3" evidence="2"/>
<dbReference type="CDD" id="cd16917">
    <property type="entry name" value="HATPase_UhpB-NarQ-NarX-like"/>
    <property type="match status" value="1"/>
</dbReference>
<evidence type="ECO:0000256" key="1">
    <source>
        <dbReference type="ARBA" id="ARBA00000085"/>
    </source>
</evidence>
<dbReference type="Pfam" id="PF02518">
    <property type="entry name" value="HATPase_c"/>
    <property type="match status" value="1"/>
</dbReference>
<keyword evidence="3" id="KW-0597">Phosphoprotein</keyword>
<dbReference type="Gene3D" id="1.20.5.1930">
    <property type="match status" value="1"/>
</dbReference>
<feature type="transmembrane region" description="Helical" evidence="9">
    <location>
        <begin position="418"/>
        <end position="444"/>
    </location>
</feature>
<dbReference type="InterPro" id="IPR036890">
    <property type="entry name" value="HATPase_C_sf"/>
</dbReference>
<evidence type="ECO:0000256" key="4">
    <source>
        <dbReference type="ARBA" id="ARBA00022679"/>
    </source>
</evidence>
<sequence>MSVPVEQPWTQRYLGLSGWRQWAQEAVLYVSVLASAILVPSTGNEALLVFAFLLTPVTLFLRRRFPATSLVLGGLALGLVVVPLAFNAGRRIESLPKLLGAAFAFIAISNITSPLYGESTIDSALMLAFSLALQLWLLMLPAVLGRSSARRAMLVNALHDRAVYLERERRSVIAEARMRERTRIAVDMHDSLGHHLTLISLQAGGLKLAGTANPAQAEAAGVLHDTARRAMEELREIIGVLGQENGDDAPLHARRLEQLPDLLASARHSGATVSWQLTGQEVELPTPIENAVYRVTQEGLTNALRHAPGGAVTVRLNYESDAVIIEVVNGPAAQAPRTGEGSGQGLTGLRERVRLTGGVLHAAATGGGGFRVAAVLPYESEPGAQVEEDRGPVALASPHPLARTEATKLVATMRDRPVLTGLTVFGLVLCSVLLFFSAVTWVVVRNGHLLPADNFDLVTVGEPETVVLATLGGLPSEGAEKRIAAQTGAAPEGMACRYFYVDGAEDPANRTTTAVRFCFRDGKLARKDRFVVKRPF</sequence>
<keyword evidence="7" id="KW-0067">ATP-binding</keyword>
<evidence type="ECO:0000313" key="13">
    <source>
        <dbReference type="Proteomes" id="UP001519363"/>
    </source>
</evidence>
<keyword evidence="6 12" id="KW-0418">Kinase</keyword>
<proteinExistence type="predicted"/>
<keyword evidence="8" id="KW-0902">Two-component regulatory system</keyword>
<dbReference type="InterPro" id="IPR011712">
    <property type="entry name" value="Sig_transdc_His_kin_sub3_dim/P"/>
</dbReference>
<dbReference type="SUPFAM" id="SSF55874">
    <property type="entry name" value="ATPase domain of HSP90 chaperone/DNA topoisomerase II/histidine kinase"/>
    <property type="match status" value="1"/>
</dbReference>
<evidence type="ECO:0000256" key="7">
    <source>
        <dbReference type="ARBA" id="ARBA00022840"/>
    </source>
</evidence>
<evidence type="ECO:0000256" key="3">
    <source>
        <dbReference type="ARBA" id="ARBA00022553"/>
    </source>
</evidence>
<evidence type="ECO:0000313" key="12">
    <source>
        <dbReference type="EMBL" id="MBP2471388.1"/>
    </source>
</evidence>
<dbReference type="PANTHER" id="PTHR24421:SF10">
    <property type="entry name" value="NITRATE_NITRITE SENSOR PROTEIN NARQ"/>
    <property type="match status" value="1"/>
</dbReference>
<feature type="transmembrane region" description="Helical" evidence="9">
    <location>
        <begin position="26"/>
        <end position="53"/>
    </location>
</feature>
<dbReference type="RefSeq" id="WP_086781136.1">
    <property type="nucleotide sequence ID" value="NZ_JAGIOO010000001.1"/>
</dbReference>
<evidence type="ECO:0000256" key="6">
    <source>
        <dbReference type="ARBA" id="ARBA00022777"/>
    </source>
</evidence>
<comment type="caution">
    <text evidence="12">The sequence shown here is derived from an EMBL/GenBank/DDBJ whole genome shotgun (WGS) entry which is preliminary data.</text>
</comment>
<dbReference type="GO" id="GO:0016301">
    <property type="term" value="F:kinase activity"/>
    <property type="evidence" value="ECO:0007669"/>
    <property type="project" value="UniProtKB-KW"/>
</dbReference>
<evidence type="ECO:0000256" key="5">
    <source>
        <dbReference type="ARBA" id="ARBA00022741"/>
    </source>
</evidence>
<protein>
    <recommendedName>
        <fullName evidence="2">histidine kinase</fullName>
        <ecNumber evidence="2">2.7.13.3</ecNumber>
    </recommendedName>
</protein>
<dbReference type="InterPro" id="IPR003594">
    <property type="entry name" value="HATPase_dom"/>
</dbReference>
<keyword evidence="9" id="KW-0812">Transmembrane</keyword>
<evidence type="ECO:0000256" key="2">
    <source>
        <dbReference type="ARBA" id="ARBA00012438"/>
    </source>
</evidence>
<evidence type="ECO:0000256" key="9">
    <source>
        <dbReference type="SAM" id="Phobius"/>
    </source>
</evidence>
<dbReference type="Pfam" id="PF07730">
    <property type="entry name" value="HisKA_3"/>
    <property type="match status" value="1"/>
</dbReference>
<keyword evidence="13" id="KW-1185">Reference proteome</keyword>
<feature type="domain" description="Histidine kinase/HSP90-like ATPase" evidence="10">
    <location>
        <begin position="289"/>
        <end position="379"/>
    </location>
</feature>
<name>A0ABS5A4C6_9PSEU</name>
<dbReference type="EMBL" id="JAGIOO010000001">
    <property type="protein sequence ID" value="MBP2471388.1"/>
    <property type="molecule type" value="Genomic_DNA"/>
</dbReference>